<proteinExistence type="predicted"/>
<name>A0A1W0E2J4_9MICR</name>
<reference evidence="2 3" key="1">
    <citation type="journal article" date="2017" name="Environ. Microbiol.">
        <title>Decay of the glycolytic pathway and adaptation to intranuclear parasitism within Enterocytozoonidae microsporidia.</title>
        <authorList>
            <person name="Wiredu Boakye D."/>
            <person name="Jaroenlak P."/>
            <person name="Prachumwat A."/>
            <person name="Williams T.A."/>
            <person name="Bateman K.S."/>
            <person name="Itsathitphaisarn O."/>
            <person name="Sritunyalucksana K."/>
            <person name="Paszkiewicz K.H."/>
            <person name="Moore K.A."/>
            <person name="Stentiford G.D."/>
            <person name="Williams B.A."/>
        </authorList>
    </citation>
    <scope>NUCLEOTIDE SEQUENCE [LARGE SCALE GENOMIC DNA]</scope>
    <source>
        <strain evidence="2 3">TH1</strain>
    </source>
</reference>
<protein>
    <submittedName>
        <fullName evidence="2">Uncharacterized protein</fullName>
    </submittedName>
</protein>
<gene>
    <name evidence="2" type="ORF">EHP00_2643</name>
</gene>
<feature type="non-terminal residue" evidence="2">
    <location>
        <position position="87"/>
    </location>
</feature>
<dbReference type="VEuPathDB" id="MicrosporidiaDB:EHP00_2643"/>
<sequence>MVLINLFSLFFVKYLIFIYCSDSEYKTITKNPIHNVTLNKDEKFIIKNKFKQILLMENQQINETKKYFILPLFENGLYVYQGAENTY</sequence>
<dbReference type="EMBL" id="MNPJ01000032">
    <property type="protein sequence ID" value="OQS53465.1"/>
    <property type="molecule type" value="Genomic_DNA"/>
</dbReference>
<organism evidence="2 3">
    <name type="scientific">Ecytonucleospora hepatopenaei</name>
    <dbReference type="NCBI Taxonomy" id="646526"/>
    <lineage>
        <taxon>Eukaryota</taxon>
        <taxon>Fungi</taxon>
        <taxon>Fungi incertae sedis</taxon>
        <taxon>Microsporidia</taxon>
        <taxon>Enterocytozoonidae</taxon>
        <taxon>Ecytonucleospora</taxon>
    </lineage>
</organism>
<keyword evidence="1" id="KW-0732">Signal</keyword>
<feature type="chain" id="PRO_5012122183" evidence="1">
    <location>
        <begin position="24"/>
        <end position="87"/>
    </location>
</feature>
<dbReference type="AlphaFoldDB" id="A0A1W0E2J4"/>
<feature type="signal peptide" evidence="1">
    <location>
        <begin position="1"/>
        <end position="23"/>
    </location>
</feature>
<evidence type="ECO:0000313" key="2">
    <source>
        <dbReference type="EMBL" id="OQS53465.1"/>
    </source>
</evidence>
<accession>A0A1W0E2J4</accession>
<evidence type="ECO:0000313" key="3">
    <source>
        <dbReference type="Proteomes" id="UP000192758"/>
    </source>
</evidence>
<evidence type="ECO:0000256" key="1">
    <source>
        <dbReference type="SAM" id="SignalP"/>
    </source>
</evidence>
<comment type="caution">
    <text evidence="2">The sequence shown here is derived from an EMBL/GenBank/DDBJ whole genome shotgun (WGS) entry which is preliminary data.</text>
</comment>
<dbReference type="Proteomes" id="UP000192758">
    <property type="component" value="Unassembled WGS sequence"/>
</dbReference>
<keyword evidence="3" id="KW-1185">Reference proteome</keyword>